<sequence>MKKFLPLAFLVFSMASAQSWTVEGPFRDEMLGCQRVGTGQVQCSMKSTYIGSGSTYYGATYFARDTAAYAPDRKRYIASRTTIDGRDVTNANVNVSKAKPVTVVYTIDYPAQFDKITMLFMDSGILKEVPIRGQAAAVPAPQPAAPKPAAPAAPAAQAAQAVPAAQQPATINLNAFDIKLTGCTLNAAGGYTCTKAEINPKR</sequence>
<organism evidence="2 3">
    <name type="scientific">Deinococcus antarcticus</name>
    <dbReference type="NCBI Taxonomy" id="1298767"/>
    <lineage>
        <taxon>Bacteria</taxon>
        <taxon>Thermotogati</taxon>
        <taxon>Deinococcota</taxon>
        <taxon>Deinococci</taxon>
        <taxon>Deinococcales</taxon>
        <taxon>Deinococcaceae</taxon>
        <taxon>Deinococcus</taxon>
    </lineage>
</organism>
<evidence type="ECO:0000256" key="1">
    <source>
        <dbReference type="SAM" id="SignalP"/>
    </source>
</evidence>
<protein>
    <submittedName>
        <fullName evidence="2">Uncharacterized protein</fullName>
    </submittedName>
</protein>
<accession>A0ABV8ADP7</accession>
<name>A0ABV8ADP7_9DEIO</name>
<feature type="signal peptide" evidence="1">
    <location>
        <begin position="1"/>
        <end position="17"/>
    </location>
</feature>
<proteinExistence type="predicted"/>
<keyword evidence="1" id="KW-0732">Signal</keyword>
<evidence type="ECO:0000313" key="3">
    <source>
        <dbReference type="Proteomes" id="UP001595748"/>
    </source>
</evidence>
<gene>
    <name evidence="2" type="ORF">ACFOPQ_16255</name>
</gene>
<comment type="caution">
    <text evidence="2">The sequence shown here is derived from an EMBL/GenBank/DDBJ whole genome shotgun (WGS) entry which is preliminary data.</text>
</comment>
<reference evidence="3" key="1">
    <citation type="journal article" date="2019" name="Int. J. Syst. Evol. Microbiol.">
        <title>The Global Catalogue of Microorganisms (GCM) 10K type strain sequencing project: providing services to taxonomists for standard genome sequencing and annotation.</title>
        <authorList>
            <consortium name="The Broad Institute Genomics Platform"/>
            <consortium name="The Broad Institute Genome Sequencing Center for Infectious Disease"/>
            <person name="Wu L."/>
            <person name="Ma J."/>
        </authorList>
    </citation>
    <scope>NUCLEOTIDE SEQUENCE [LARGE SCALE GENOMIC DNA]</scope>
    <source>
        <strain evidence="3">CCTCC AB 2013263</strain>
    </source>
</reference>
<keyword evidence="3" id="KW-1185">Reference proteome</keyword>
<feature type="chain" id="PRO_5047460266" evidence="1">
    <location>
        <begin position="18"/>
        <end position="202"/>
    </location>
</feature>
<dbReference type="EMBL" id="JBHRZF010000187">
    <property type="protein sequence ID" value="MFC3862315.1"/>
    <property type="molecule type" value="Genomic_DNA"/>
</dbReference>
<evidence type="ECO:0000313" key="2">
    <source>
        <dbReference type="EMBL" id="MFC3862315.1"/>
    </source>
</evidence>
<dbReference type="Proteomes" id="UP001595748">
    <property type="component" value="Unassembled WGS sequence"/>
</dbReference>
<dbReference type="RefSeq" id="WP_380080074.1">
    <property type="nucleotide sequence ID" value="NZ_JBHRZF010000187.1"/>
</dbReference>